<keyword evidence="2" id="KW-0378">Hydrolase</keyword>
<dbReference type="EMBL" id="HG996467">
    <property type="protein sequence ID" value="CAG1861252.1"/>
    <property type="molecule type" value="Genomic_DNA"/>
</dbReference>
<dbReference type="Gramene" id="Ma02_t06300.1">
    <property type="protein sequence ID" value="Ma02_p06300.1"/>
    <property type="gene ID" value="Ma02_g06300"/>
</dbReference>
<dbReference type="PANTHER" id="PTHR11274">
    <property type="entry name" value="RAD25/XP-B DNA REPAIR HELICASE"/>
    <property type="match status" value="1"/>
</dbReference>
<proteinExistence type="predicted"/>
<name>A0A804HZU4_MUSAM</name>
<dbReference type="GO" id="GO:0005524">
    <property type="term" value="F:ATP binding"/>
    <property type="evidence" value="ECO:0007669"/>
    <property type="project" value="UniProtKB-KW"/>
</dbReference>
<keyword evidence="3" id="KW-0347">Helicase</keyword>
<reference evidence="6" key="2">
    <citation type="submission" date="2021-05" db="UniProtKB">
        <authorList>
            <consortium name="EnsemblPlants"/>
        </authorList>
    </citation>
    <scope>IDENTIFICATION</scope>
    <source>
        <strain evidence="6">subsp. malaccensis</strain>
    </source>
</reference>
<dbReference type="Proteomes" id="UP000012960">
    <property type="component" value="Unplaced"/>
</dbReference>
<evidence type="ECO:0000256" key="1">
    <source>
        <dbReference type="ARBA" id="ARBA00022741"/>
    </source>
</evidence>
<evidence type="ECO:0000256" key="2">
    <source>
        <dbReference type="ARBA" id="ARBA00022801"/>
    </source>
</evidence>
<dbReference type="PANTHER" id="PTHR11274:SF0">
    <property type="entry name" value="GENERAL TRANSCRIPTION AND DNA REPAIR FACTOR IIH HELICASE SUBUNIT XPB"/>
    <property type="match status" value="1"/>
</dbReference>
<dbReference type="InParanoid" id="A0A804HZU4"/>
<evidence type="ECO:0000313" key="6">
    <source>
        <dbReference type="EnsemblPlants" id="Ma02_p06300.1"/>
    </source>
</evidence>
<reference evidence="5" key="1">
    <citation type="submission" date="2021-03" db="EMBL/GenBank/DDBJ databases">
        <authorList>
            <consortium name="Genoscope - CEA"/>
            <person name="William W."/>
        </authorList>
    </citation>
    <scope>NUCLEOTIDE SEQUENCE</scope>
    <source>
        <strain evidence="5">Doubled-haploid Pahang</strain>
    </source>
</reference>
<sequence length="200" mass="22422">MTVSFCKPSSLSTSEPTVTSLPSQSLSAGIVVSHEYNLTPHTLCAAVSVGLKIETIISVPSKLLENEVATWGNWLFVHQSTANYGKVKLVLKKTWNFVEPPFPEVLKQLLKVMSYQRHGLTLRTILMMLIHSQLANLTFPAAIENLMPQYLNSQVENVKQHCLLNGLNYPILQRYDFCNDTANPDLNIELKPQAWACCHI</sequence>
<dbReference type="GO" id="GO:0016787">
    <property type="term" value="F:hydrolase activity"/>
    <property type="evidence" value="ECO:0007669"/>
    <property type="project" value="UniProtKB-KW"/>
</dbReference>
<evidence type="ECO:0000256" key="4">
    <source>
        <dbReference type="ARBA" id="ARBA00022840"/>
    </source>
</evidence>
<keyword evidence="7" id="KW-1185">Reference proteome</keyword>
<dbReference type="GO" id="GO:0004386">
    <property type="term" value="F:helicase activity"/>
    <property type="evidence" value="ECO:0007669"/>
    <property type="project" value="UniProtKB-KW"/>
</dbReference>
<evidence type="ECO:0000313" key="5">
    <source>
        <dbReference type="EMBL" id="CAG1861252.1"/>
    </source>
</evidence>
<dbReference type="AlphaFoldDB" id="A0A804HZU4"/>
<protein>
    <submittedName>
        <fullName evidence="5">(wild Malaysian banana) hypothetical protein</fullName>
    </submittedName>
</protein>
<organism evidence="6 7">
    <name type="scientific">Musa acuminata subsp. malaccensis</name>
    <name type="common">Wild banana</name>
    <name type="synonym">Musa malaccensis</name>
    <dbReference type="NCBI Taxonomy" id="214687"/>
    <lineage>
        <taxon>Eukaryota</taxon>
        <taxon>Viridiplantae</taxon>
        <taxon>Streptophyta</taxon>
        <taxon>Embryophyta</taxon>
        <taxon>Tracheophyta</taxon>
        <taxon>Spermatophyta</taxon>
        <taxon>Magnoliopsida</taxon>
        <taxon>Liliopsida</taxon>
        <taxon>Zingiberales</taxon>
        <taxon>Musaceae</taxon>
        <taxon>Musa</taxon>
    </lineage>
</organism>
<keyword evidence="4" id="KW-0067">ATP-binding</keyword>
<dbReference type="InterPro" id="IPR050615">
    <property type="entry name" value="ATP-dep_DNA_Helicase"/>
</dbReference>
<evidence type="ECO:0000256" key="3">
    <source>
        <dbReference type="ARBA" id="ARBA00022806"/>
    </source>
</evidence>
<evidence type="ECO:0000313" key="7">
    <source>
        <dbReference type="Proteomes" id="UP000012960"/>
    </source>
</evidence>
<accession>A0A804HZU4</accession>
<keyword evidence="1" id="KW-0547">Nucleotide-binding</keyword>
<gene>
    <name evidence="5" type="ORF">GSMUA_61460.1</name>
</gene>
<dbReference type="EnsemblPlants" id="Ma02_t06300.1">
    <property type="protein sequence ID" value="Ma02_p06300.1"/>
    <property type="gene ID" value="Ma02_g06300"/>
</dbReference>